<proteinExistence type="predicted"/>
<keyword evidence="4" id="KW-1185">Reference proteome</keyword>
<dbReference type="Pfam" id="PF03992">
    <property type="entry name" value="ABM"/>
    <property type="match status" value="1"/>
</dbReference>
<dbReference type="InterPro" id="IPR007138">
    <property type="entry name" value="ABM_dom"/>
</dbReference>
<evidence type="ECO:0000256" key="1">
    <source>
        <dbReference type="SAM" id="MobiDB-lite"/>
    </source>
</evidence>
<protein>
    <submittedName>
        <fullName evidence="3">Antibiotic biosynthesis monooxygenase</fullName>
    </submittedName>
</protein>
<accession>A0A5C6TX47</accession>
<evidence type="ECO:0000259" key="2">
    <source>
        <dbReference type="PROSITE" id="PS51725"/>
    </source>
</evidence>
<evidence type="ECO:0000313" key="3">
    <source>
        <dbReference type="EMBL" id="TXC65014.1"/>
    </source>
</evidence>
<dbReference type="Proteomes" id="UP000321249">
    <property type="component" value="Unassembled WGS sequence"/>
</dbReference>
<dbReference type="SUPFAM" id="SSF54909">
    <property type="entry name" value="Dimeric alpha+beta barrel"/>
    <property type="match status" value="1"/>
</dbReference>
<comment type="caution">
    <text evidence="3">The sequence shown here is derived from an EMBL/GenBank/DDBJ whole genome shotgun (WGS) entry which is preliminary data.</text>
</comment>
<dbReference type="AlphaFoldDB" id="A0A5C6TX47"/>
<dbReference type="OrthoDB" id="287932at2"/>
<feature type="region of interest" description="Disordered" evidence="1">
    <location>
        <begin position="75"/>
        <end position="100"/>
    </location>
</feature>
<keyword evidence="3" id="KW-0560">Oxidoreductase</keyword>
<dbReference type="PROSITE" id="PS51725">
    <property type="entry name" value="ABM"/>
    <property type="match status" value="1"/>
</dbReference>
<name>A0A5C6TX47_9SPHN</name>
<feature type="domain" description="ABM" evidence="2">
    <location>
        <begin position="1"/>
        <end position="86"/>
    </location>
</feature>
<reference evidence="3 4" key="1">
    <citation type="journal article" date="2015" name="J. Microbiol.">
        <title>Sphingosinicella ginsenosidimutans sp. nov., with ginsenoside converting activity.</title>
        <authorList>
            <person name="Kim J.K."/>
            <person name="Kang M.S."/>
            <person name="Park S.C."/>
            <person name="Kim K.M."/>
            <person name="Choi K."/>
            <person name="Yoon M.H."/>
            <person name="Im W.T."/>
        </authorList>
    </citation>
    <scope>NUCLEOTIDE SEQUENCE [LARGE SCALE GENOMIC DNA]</scope>
    <source>
        <strain evidence="3 4">BS-11</strain>
    </source>
</reference>
<dbReference type="EMBL" id="VOQQ01000001">
    <property type="protein sequence ID" value="TXC65014.1"/>
    <property type="molecule type" value="Genomic_DNA"/>
</dbReference>
<dbReference type="InterPro" id="IPR011008">
    <property type="entry name" value="Dimeric_a/b-barrel"/>
</dbReference>
<sequence length="112" mass="12487">MDIDPAHAERIILEARPLIEASQAEPGCLAYSWALDPLVPGRVHVFEKWTDEAALAAHFELPNYTEMRTQLRSAGPITSSSRKYRVDHDEPVYDETGTPRADFFTLDTASAA</sequence>
<dbReference type="Gene3D" id="3.30.70.100">
    <property type="match status" value="1"/>
</dbReference>
<organism evidence="3 4">
    <name type="scientific">Allosphingosinicella ginsenosidimutans</name>
    <dbReference type="NCBI Taxonomy" id="1176539"/>
    <lineage>
        <taxon>Bacteria</taxon>
        <taxon>Pseudomonadati</taxon>
        <taxon>Pseudomonadota</taxon>
        <taxon>Alphaproteobacteria</taxon>
        <taxon>Sphingomonadales</taxon>
        <taxon>Sphingomonadaceae</taxon>
        <taxon>Allosphingosinicella</taxon>
    </lineage>
</organism>
<gene>
    <name evidence="3" type="ORF">FRZ32_10425</name>
</gene>
<keyword evidence="3" id="KW-0503">Monooxygenase</keyword>
<evidence type="ECO:0000313" key="4">
    <source>
        <dbReference type="Proteomes" id="UP000321249"/>
    </source>
</evidence>
<dbReference type="GO" id="GO:0004497">
    <property type="term" value="F:monooxygenase activity"/>
    <property type="evidence" value="ECO:0007669"/>
    <property type="project" value="UniProtKB-KW"/>
</dbReference>